<accession>A0A2T8KJM5</accession>
<gene>
    <name evidence="2" type="ORF">PAHAL_3G280900</name>
</gene>
<sequence length="360" mass="38194">MMQRCAPEIPVKGSQPVRVTAGARQRQRMNADPGSKAGALVQSKASISCHPDPPVPVLPVLTGSSQSQINQSSEPDARLLRFTSVCRVSVDRCAAGRRGAWCALVAWSPAAWCAPSHQDPVSGHPDLPARSGPARPPTWRVRPRTGSVGVLPPPGPAVRLGCAPAAGAEETGGWFPCAARRLSSGGEIEAGRCTLECSRGVRRARGCSCSCSCAPAGSRTKLVASRVTSSSRAIRGRGQAGGPRHRQQRWQCLAVRPVRRARIAYVGDWPDVPGHARVAAACGDTCWWWCRGAGEVGHAKSCATWLVGWGRWDAERACFRKALCLEIRTVLHLGLCCWATACLDVCGACLTSTVAVSALR</sequence>
<dbReference type="EMBL" id="CM008048">
    <property type="protein sequence ID" value="PVH62387.1"/>
    <property type="molecule type" value="Genomic_DNA"/>
</dbReference>
<proteinExistence type="predicted"/>
<organism evidence="2">
    <name type="scientific">Panicum hallii</name>
    <dbReference type="NCBI Taxonomy" id="206008"/>
    <lineage>
        <taxon>Eukaryota</taxon>
        <taxon>Viridiplantae</taxon>
        <taxon>Streptophyta</taxon>
        <taxon>Embryophyta</taxon>
        <taxon>Tracheophyta</taxon>
        <taxon>Spermatophyta</taxon>
        <taxon>Magnoliopsida</taxon>
        <taxon>Liliopsida</taxon>
        <taxon>Poales</taxon>
        <taxon>Poaceae</taxon>
        <taxon>PACMAD clade</taxon>
        <taxon>Panicoideae</taxon>
        <taxon>Panicodae</taxon>
        <taxon>Paniceae</taxon>
        <taxon>Panicinae</taxon>
        <taxon>Panicum</taxon>
        <taxon>Panicum sect. Panicum</taxon>
    </lineage>
</organism>
<dbReference type="Proteomes" id="UP000243499">
    <property type="component" value="Chromosome 3"/>
</dbReference>
<dbReference type="Gramene" id="PVH62387">
    <property type="protein sequence ID" value="PVH62387"/>
    <property type="gene ID" value="PAHAL_3G280900"/>
</dbReference>
<name>A0A2T8KJM5_9POAL</name>
<feature type="region of interest" description="Disordered" evidence="1">
    <location>
        <begin position="117"/>
        <end position="152"/>
    </location>
</feature>
<reference evidence="2" key="1">
    <citation type="submission" date="2018-04" db="EMBL/GenBank/DDBJ databases">
        <title>WGS assembly of Panicum hallii.</title>
        <authorList>
            <person name="Lovell J."/>
            <person name="Jenkins J."/>
            <person name="Lowry D."/>
            <person name="Mamidi S."/>
            <person name="Sreedasyam A."/>
            <person name="Weng X."/>
            <person name="Barry K."/>
            <person name="Bonette J."/>
            <person name="Campitelli B."/>
            <person name="Daum C."/>
            <person name="Gordon S."/>
            <person name="Gould B."/>
            <person name="Lipzen A."/>
            <person name="Macqueen A."/>
            <person name="Palacio-Mejia J."/>
            <person name="Plott C."/>
            <person name="Shakirov E."/>
            <person name="Shu S."/>
            <person name="Yoshinaga Y."/>
            <person name="Zane M."/>
            <person name="Rokhsar D."/>
            <person name="Grimwood J."/>
            <person name="Schmutz J."/>
            <person name="Juenger T."/>
        </authorList>
    </citation>
    <scope>NUCLEOTIDE SEQUENCE [LARGE SCALE GENOMIC DNA]</scope>
    <source>
        <strain evidence="2">FIL2</strain>
    </source>
</reference>
<dbReference type="AlphaFoldDB" id="A0A2T8KJM5"/>
<feature type="region of interest" description="Disordered" evidence="1">
    <location>
        <begin position="17"/>
        <end position="48"/>
    </location>
</feature>
<evidence type="ECO:0000313" key="2">
    <source>
        <dbReference type="EMBL" id="PVH62387.1"/>
    </source>
</evidence>
<protein>
    <submittedName>
        <fullName evidence="2">Uncharacterized protein</fullName>
    </submittedName>
</protein>
<evidence type="ECO:0000256" key="1">
    <source>
        <dbReference type="SAM" id="MobiDB-lite"/>
    </source>
</evidence>